<dbReference type="PROSITE" id="PS51480">
    <property type="entry name" value="DHAL"/>
    <property type="match status" value="1"/>
</dbReference>
<dbReference type="Gene3D" id="3.30.1180.10">
    <property type="match status" value="1"/>
</dbReference>
<proteinExistence type="predicted"/>
<gene>
    <name evidence="3" type="ORF">METZ01_LOCUS70459</name>
</gene>
<dbReference type="GO" id="GO:0008289">
    <property type="term" value="F:lipid binding"/>
    <property type="evidence" value="ECO:0007669"/>
    <property type="project" value="UniProtKB-KW"/>
</dbReference>
<dbReference type="PANTHER" id="PTHR33434:SF4">
    <property type="entry name" value="PHOSPHATASE PROTEIN"/>
    <property type="match status" value="1"/>
</dbReference>
<dbReference type="Pfam" id="PF02734">
    <property type="entry name" value="Dak2"/>
    <property type="match status" value="1"/>
</dbReference>
<dbReference type="PROSITE" id="PS51482">
    <property type="entry name" value="DEGV"/>
    <property type="match status" value="1"/>
</dbReference>
<dbReference type="PANTHER" id="PTHR33434">
    <property type="entry name" value="DEGV DOMAIN-CONTAINING PROTEIN DR_1986-RELATED"/>
    <property type="match status" value="1"/>
</dbReference>
<evidence type="ECO:0000256" key="1">
    <source>
        <dbReference type="ARBA" id="ARBA00023121"/>
    </source>
</evidence>
<dbReference type="GO" id="GO:0006071">
    <property type="term" value="P:glycerol metabolic process"/>
    <property type="evidence" value="ECO:0007669"/>
    <property type="project" value="InterPro"/>
</dbReference>
<organism evidence="3">
    <name type="scientific">marine metagenome</name>
    <dbReference type="NCBI Taxonomy" id="408172"/>
    <lineage>
        <taxon>unclassified sequences</taxon>
        <taxon>metagenomes</taxon>
        <taxon>ecological metagenomes</taxon>
    </lineage>
</organism>
<dbReference type="InterPro" id="IPR043168">
    <property type="entry name" value="DegV_C"/>
</dbReference>
<dbReference type="Gene3D" id="3.40.50.10170">
    <property type="match status" value="1"/>
</dbReference>
<dbReference type="InterPro" id="IPR003797">
    <property type="entry name" value="DegV"/>
</dbReference>
<dbReference type="Gene3D" id="1.25.40.340">
    <property type="match status" value="1"/>
</dbReference>
<reference evidence="3" key="1">
    <citation type="submission" date="2018-05" db="EMBL/GenBank/DDBJ databases">
        <authorList>
            <person name="Lanie J.A."/>
            <person name="Ng W.-L."/>
            <person name="Kazmierczak K.M."/>
            <person name="Andrzejewski T.M."/>
            <person name="Davidsen T.M."/>
            <person name="Wayne K.J."/>
            <person name="Tettelin H."/>
            <person name="Glass J.I."/>
            <person name="Rusch D."/>
            <person name="Podicherti R."/>
            <person name="Tsui H.-C.T."/>
            <person name="Winkler M.E."/>
        </authorList>
    </citation>
    <scope>NUCLEOTIDE SEQUENCE</scope>
</reference>
<dbReference type="AlphaFoldDB" id="A0A381TNH2"/>
<dbReference type="GO" id="GO:0004371">
    <property type="term" value="F:glycerone kinase activity"/>
    <property type="evidence" value="ECO:0007669"/>
    <property type="project" value="InterPro"/>
</dbReference>
<dbReference type="InterPro" id="IPR033470">
    <property type="entry name" value="FakA-like_C"/>
</dbReference>
<accession>A0A381TNH2</accession>
<dbReference type="SUPFAM" id="SSF82549">
    <property type="entry name" value="DAK1/DegV-like"/>
    <property type="match status" value="1"/>
</dbReference>
<dbReference type="Pfam" id="PF21645">
    <property type="entry name" value="FakA-like_M"/>
    <property type="match status" value="1"/>
</dbReference>
<dbReference type="InterPro" id="IPR050270">
    <property type="entry name" value="DegV_domain_contain"/>
</dbReference>
<dbReference type="SMART" id="SM01121">
    <property type="entry name" value="Dak1_2"/>
    <property type="match status" value="1"/>
</dbReference>
<dbReference type="SUPFAM" id="SSF101473">
    <property type="entry name" value="DhaL-like"/>
    <property type="match status" value="1"/>
</dbReference>
<dbReference type="Pfam" id="PF02645">
    <property type="entry name" value="DegV"/>
    <property type="match status" value="1"/>
</dbReference>
<dbReference type="NCBIfam" id="TIGR00762">
    <property type="entry name" value="DegV"/>
    <property type="match status" value="1"/>
</dbReference>
<protein>
    <recommendedName>
        <fullName evidence="2">DhaL domain-containing protein</fullName>
    </recommendedName>
</protein>
<dbReference type="InterPro" id="IPR036117">
    <property type="entry name" value="DhaL_dom_sf"/>
</dbReference>
<dbReference type="EMBL" id="UINC01004892">
    <property type="protein sequence ID" value="SVA17605.1"/>
    <property type="molecule type" value="Genomic_DNA"/>
</dbReference>
<evidence type="ECO:0000313" key="3">
    <source>
        <dbReference type="EMBL" id="SVA17605.1"/>
    </source>
</evidence>
<feature type="domain" description="DhaL" evidence="2">
    <location>
        <begin position="9"/>
        <end position="201"/>
    </location>
</feature>
<dbReference type="InterPro" id="IPR004007">
    <property type="entry name" value="DhaL_dom"/>
</dbReference>
<evidence type="ECO:0000259" key="2">
    <source>
        <dbReference type="PROSITE" id="PS51480"/>
    </source>
</evidence>
<name>A0A381TNH2_9ZZZZ</name>
<dbReference type="InterPro" id="IPR048394">
    <property type="entry name" value="FakA-like_M"/>
</dbReference>
<keyword evidence="1" id="KW-0446">Lipid-binding</keyword>
<sequence length="594" mass="64981">MQIKYIDGPRLLKAIQAGINHVITRKDYLNKINVFPVPDGDTGTNMAFTLATISEETKSNNNKQVSKVADAVADASLNGARGNSGSILAQFFVGFADGIGSFRRLTPERFSKAINTAKNYSYDALSEPKEGTILSVISDWAYSVNNIYEKHDDFVMILDFAFEQAKESLRKTPEKLAILKTAGVVDAGAQGFVDFLEGINHFIKQGEKDDVDTSTIAEPVDNFEVEMTDEFRYCTECLVAGDDIDRIKLKEQLMNLGSSIVLAGSKKKAKIHIHTNDPQAVFTLGHEYGTLSGEKADDMLKQQKDAHGSHEEIAIVVDSGCDLPEDLIDEFNIHMVPVRLNFGDEHHVDKVTITSEEFWHQLQTNSIHPQTSQPTQGDFRRQYQFLTGHYNNVISIHLPASVSGTMQSATLAARDAEDLPIELIDSQNGSIGIGLIALRGAEAVKSGKAKEDILKIIHQAVENTTIYIGLETLDYVVKGGRLSANKKKIANLLQINPILSFALNGINPIGKTFGSKNKAEKLVKFVSSKLPDGPYRVGLAHGNALELAEKAEHHFESLGAEKVISTEIGPALGVHAGPQALVIAIQSLKDDLYE</sequence>
<dbReference type="SMART" id="SM01120">
    <property type="entry name" value="Dak2"/>
    <property type="match status" value="1"/>
</dbReference>